<reference evidence="2" key="1">
    <citation type="submission" date="2021-06" db="EMBL/GenBank/DDBJ databases">
        <authorList>
            <person name="Arsene-Ploetze F."/>
        </authorList>
    </citation>
    <scope>NUCLEOTIDE SEQUENCE</scope>
    <source>
        <strain evidence="2">SBRY1</strain>
    </source>
</reference>
<dbReference type="AlphaFoldDB" id="A0A9W4H251"/>
<evidence type="ECO:0000256" key="1">
    <source>
        <dbReference type="SAM" id="MobiDB-lite"/>
    </source>
</evidence>
<feature type="region of interest" description="Disordered" evidence="1">
    <location>
        <begin position="1"/>
        <end position="20"/>
    </location>
</feature>
<keyword evidence="3" id="KW-1185">Reference proteome</keyword>
<organism evidence="2 3">
    <name type="scientific">Actinacidiphila bryophytorum</name>
    <dbReference type="NCBI Taxonomy" id="1436133"/>
    <lineage>
        <taxon>Bacteria</taxon>
        <taxon>Bacillati</taxon>
        <taxon>Actinomycetota</taxon>
        <taxon>Actinomycetes</taxon>
        <taxon>Kitasatosporales</taxon>
        <taxon>Streptomycetaceae</taxon>
        <taxon>Actinacidiphila</taxon>
    </lineage>
</organism>
<sequence>MGPGRLLLPSPAKKEKGQRLGMKVADRCGRLHAEPNPALNTALAEQLVPHPAQTKLPWNANAQASPVQV</sequence>
<accession>A0A9W4H251</accession>
<protein>
    <submittedName>
        <fullName evidence="2">Uncharacterized protein</fullName>
    </submittedName>
</protein>
<gene>
    <name evidence="2" type="ORF">SBRY_40058</name>
</gene>
<dbReference type="EMBL" id="CAJVAX010000018">
    <property type="protein sequence ID" value="CAG7645051.1"/>
    <property type="molecule type" value="Genomic_DNA"/>
</dbReference>
<dbReference type="Proteomes" id="UP001153328">
    <property type="component" value="Unassembled WGS sequence"/>
</dbReference>
<comment type="caution">
    <text evidence="2">The sequence shown here is derived from an EMBL/GenBank/DDBJ whole genome shotgun (WGS) entry which is preliminary data.</text>
</comment>
<name>A0A9W4H251_9ACTN</name>
<proteinExistence type="predicted"/>
<evidence type="ECO:0000313" key="2">
    <source>
        <dbReference type="EMBL" id="CAG7645051.1"/>
    </source>
</evidence>
<evidence type="ECO:0000313" key="3">
    <source>
        <dbReference type="Proteomes" id="UP001153328"/>
    </source>
</evidence>